<feature type="compositionally biased region" description="Basic and acidic residues" evidence="1">
    <location>
        <begin position="93"/>
        <end position="106"/>
    </location>
</feature>
<sequence length="106" mass="11797">MIWSLDECEMKTGRLREGREAGRASSMGIAAGRCDLSWMPAIVLGPWILRETSKRVNKVRTGKGPRYIHPRLSQGGNIGLESGTRWGPSQHGRIAESRYGGDTRHH</sequence>
<comment type="caution">
    <text evidence="2">The sequence shown here is derived from an EMBL/GenBank/DDBJ whole genome shotgun (WGS) entry which is preliminary data.</text>
</comment>
<dbReference type="Proteomes" id="UP001243330">
    <property type="component" value="Unassembled WGS sequence"/>
</dbReference>
<keyword evidence="3" id="KW-1185">Reference proteome</keyword>
<evidence type="ECO:0000256" key="1">
    <source>
        <dbReference type="SAM" id="MobiDB-lite"/>
    </source>
</evidence>
<gene>
    <name evidence="2" type="ORF">CCHR01_18744</name>
</gene>
<evidence type="ECO:0000313" key="3">
    <source>
        <dbReference type="Proteomes" id="UP001243330"/>
    </source>
</evidence>
<name>A0AAD9E5R8_9PEZI</name>
<evidence type="ECO:0000313" key="2">
    <source>
        <dbReference type="EMBL" id="KAK1838634.1"/>
    </source>
</evidence>
<proteinExistence type="predicted"/>
<reference evidence="2" key="1">
    <citation type="submission" date="2023-01" db="EMBL/GenBank/DDBJ databases">
        <title>Colletotrichum chrysophilum M932 genome sequence.</title>
        <authorList>
            <person name="Baroncelli R."/>
        </authorList>
    </citation>
    <scope>NUCLEOTIDE SEQUENCE</scope>
    <source>
        <strain evidence="2">M932</strain>
    </source>
</reference>
<accession>A0AAD9E5R8</accession>
<feature type="region of interest" description="Disordered" evidence="1">
    <location>
        <begin position="61"/>
        <end position="106"/>
    </location>
</feature>
<organism evidence="2 3">
    <name type="scientific">Colletotrichum chrysophilum</name>
    <dbReference type="NCBI Taxonomy" id="1836956"/>
    <lineage>
        <taxon>Eukaryota</taxon>
        <taxon>Fungi</taxon>
        <taxon>Dikarya</taxon>
        <taxon>Ascomycota</taxon>
        <taxon>Pezizomycotina</taxon>
        <taxon>Sordariomycetes</taxon>
        <taxon>Hypocreomycetidae</taxon>
        <taxon>Glomerellales</taxon>
        <taxon>Glomerellaceae</taxon>
        <taxon>Colletotrichum</taxon>
        <taxon>Colletotrichum gloeosporioides species complex</taxon>
    </lineage>
</organism>
<protein>
    <submittedName>
        <fullName evidence="2">Uncharacterized protein</fullName>
    </submittedName>
</protein>
<dbReference type="EMBL" id="JAQOWY010000793">
    <property type="protein sequence ID" value="KAK1838634.1"/>
    <property type="molecule type" value="Genomic_DNA"/>
</dbReference>
<dbReference type="AlphaFoldDB" id="A0AAD9E5R8"/>